<protein>
    <submittedName>
        <fullName evidence="2">Uncharacterized protein</fullName>
    </submittedName>
</protein>
<evidence type="ECO:0000313" key="2">
    <source>
        <dbReference type="EMBL" id="KAL3670691.1"/>
    </source>
</evidence>
<accession>A0ABD3FYG6</accession>
<organism evidence="2 3">
    <name type="scientific">Phytophthora oleae</name>
    <dbReference type="NCBI Taxonomy" id="2107226"/>
    <lineage>
        <taxon>Eukaryota</taxon>
        <taxon>Sar</taxon>
        <taxon>Stramenopiles</taxon>
        <taxon>Oomycota</taxon>
        <taxon>Peronosporomycetes</taxon>
        <taxon>Peronosporales</taxon>
        <taxon>Peronosporaceae</taxon>
        <taxon>Phytophthora</taxon>
    </lineage>
</organism>
<dbReference type="Proteomes" id="UP001632037">
    <property type="component" value="Unassembled WGS sequence"/>
</dbReference>
<sequence>MARKTPMRFTRAGGNVALDQDAVTIRPAPTELVVERIPALVREVDTLMQTLEQTPLTTGSAEALEASEELIQRADEVDTFCRSLRPGPLQEIVAKQVARLREAALHLRSPSSRLNAEMTSIRVEKPRTRAVPIRVTPFMGSALARAAAKVGVSAKKHQGVNSVRKAAAKPLYRWEKRRLLRGSSVAQPNVAGSKANAGRKPKLAEDYLDGVDEAGTELHPCSEPGHYSRSSYKASSATETSGTFKFQIILTEEELKALKYQQRRLEAEQKHLSRRTAPPAPTAIARKLPQ</sequence>
<reference evidence="2 3" key="1">
    <citation type="submission" date="2024-09" db="EMBL/GenBank/DDBJ databases">
        <title>Genome sequencing and assembly of Phytophthora oleae, isolate VK10A, causative agent of rot of olive drupes.</title>
        <authorList>
            <person name="Conti Taguali S."/>
            <person name="Riolo M."/>
            <person name="La Spada F."/>
            <person name="Cacciola S.O."/>
            <person name="Dionisio G."/>
        </authorList>
    </citation>
    <scope>NUCLEOTIDE SEQUENCE [LARGE SCALE GENOMIC DNA]</scope>
    <source>
        <strain evidence="2 3">VK10A</strain>
    </source>
</reference>
<evidence type="ECO:0000256" key="1">
    <source>
        <dbReference type="SAM" id="MobiDB-lite"/>
    </source>
</evidence>
<dbReference type="AlphaFoldDB" id="A0ABD3FYG6"/>
<comment type="caution">
    <text evidence="2">The sequence shown here is derived from an EMBL/GenBank/DDBJ whole genome shotgun (WGS) entry which is preliminary data.</text>
</comment>
<feature type="region of interest" description="Disordered" evidence="1">
    <location>
        <begin position="267"/>
        <end position="290"/>
    </location>
</feature>
<gene>
    <name evidence="2" type="ORF">V7S43_003879</name>
</gene>
<evidence type="ECO:0000313" key="3">
    <source>
        <dbReference type="Proteomes" id="UP001632037"/>
    </source>
</evidence>
<dbReference type="EMBL" id="JBIMZQ010000006">
    <property type="protein sequence ID" value="KAL3670691.1"/>
    <property type="molecule type" value="Genomic_DNA"/>
</dbReference>
<name>A0ABD3FYG6_9STRA</name>
<proteinExistence type="predicted"/>
<keyword evidence="3" id="KW-1185">Reference proteome</keyword>
<feature type="region of interest" description="Disordered" evidence="1">
    <location>
        <begin position="214"/>
        <end position="234"/>
    </location>
</feature>